<organism evidence="1 2">
    <name type="scientific">Methylocaldum marinum</name>
    <dbReference type="NCBI Taxonomy" id="1432792"/>
    <lineage>
        <taxon>Bacteria</taxon>
        <taxon>Pseudomonadati</taxon>
        <taxon>Pseudomonadota</taxon>
        <taxon>Gammaproteobacteria</taxon>
        <taxon>Methylococcales</taxon>
        <taxon>Methylococcaceae</taxon>
        <taxon>Methylocaldum</taxon>
    </lineage>
</organism>
<evidence type="ECO:0000313" key="1">
    <source>
        <dbReference type="EMBL" id="BBA32121.1"/>
    </source>
</evidence>
<gene>
    <name evidence="1" type="ORF">sS8_0153</name>
</gene>
<dbReference type="Proteomes" id="UP000266313">
    <property type="component" value="Chromosome"/>
</dbReference>
<dbReference type="KEGG" id="mmai:sS8_0153"/>
<dbReference type="EMBL" id="AP017928">
    <property type="protein sequence ID" value="BBA32121.1"/>
    <property type="molecule type" value="Genomic_DNA"/>
</dbReference>
<accession>A0A286P399</accession>
<protein>
    <submittedName>
        <fullName evidence="1">Cytochrome P450</fullName>
    </submittedName>
</protein>
<keyword evidence="2" id="KW-1185">Reference proteome</keyword>
<evidence type="ECO:0000313" key="2">
    <source>
        <dbReference type="Proteomes" id="UP000266313"/>
    </source>
</evidence>
<reference evidence="1 2" key="1">
    <citation type="submission" date="2016-12" db="EMBL/GenBank/DDBJ databases">
        <title>Genome sequencing of Methylocaldum marinum.</title>
        <authorList>
            <person name="Takeuchi M."/>
            <person name="Kamagata Y."/>
            <person name="Hiraoka S."/>
            <person name="Oshima K."/>
            <person name="Hattori M."/>
            <person name="Iwasaki W."/>
        </authorList>
    </citation>
    <scope>NUCLEOTIDE SEQUENCE [LARGE SCALE GENOMIC DNA]</scope>
    <source>
        <strain evidence="1 2">S8</strain>
    </source>
</reference>
<sequence>MRSPPPEAVAYLIELWAVAGDLPDRRRRHAGATVDSVGHRLTTRTAKAAKTTGPNLSPGKSIIDILPGLKAGDSYGAQGRH</sequence>
<dbReference type="AlphaFoldDB" id="A0A286P399"/>
<name>A0A286P399_9GAMM</name>
<proteinExistence type="predicted"/>